<dbReference type="InterPro" id="IPR054333">
    <property type="entry name" value="REase-ARP-assoc"/>
</dbReference>
<reference evidence="2" key="1">
    <citation type="submission" date="2019-08" db="EMBL/GenBank/DDBJ databases">
        <authorList>
            <person name="Kucharzyk K."/>
            <person name="Murdoch R.W."/>
            <person name="Higgins S."/>
            <person name="Loffler F."/>
        </authorList>
    </citation>
    <scope>NUCLEOTIDE SEQUENCE</scope>
</reference>
<dbReference type="AlphaFoldDB" id="A0A645CSS4"/>
<feature type="region of interest" description="Disordered" evidence="1">
    <location>
        <begin position="1"/>
        <end position="22"/>
    </location>
</feature>
<gene>
    <name evidence="2" type="ORF">SDC9_126783</name>
</gene>
<protein>
    <submittedName>
        <fullName evidence="2">Uncharacterized protein</fullName>
    </submittedName>
</protein>
<sequence length="276" mass="32546">MKTGDIIKKLKEKSTKDTDDKGYIKSMKPEDNLYKTLDNWDKIKDEIGKGQGSELKVDKKSGRMKFCALHSSSALCVNNFAMFKQNPNKISFIQNSNFTEAVFEKKVPTGISSPNLDFYLENSKTVIGIESKFTEYLTSSIDHTKENLSKYFMREELDFLPRLFESLILNYINYPDKMYLDVAQLIKHSIGLMKNKGNKEAILVYIYWQPKNWDRNGEFQKIYEQHKKEVEDFAQRINRFISFKSFSYSDLWEELKEYKILENDIELIKNKYDIDI</sequence>
<organism evidence="2">
    <name type="scientific">bioreactor metagenome</name>
    <dbReference type="NCBI Taxonomy" id="1076179"/>
    <lineage>
        <taxon>unclassified sequences</taxon>
        <taxon>metagenomes</taxon>
        <taxon>ecological metagenomes</taxon>
    </lineage>
</organism>
<dbReference type="Pfam" id="PF22558">
    <property type="entry name" value="REase-ARP"/>
    <property type="match status" value="1"/>
</dbReference>
<proteinExistence type="predicted"/>
<name>A0A645CSS4_9ZZZZ</name>
<evidence type="ECO:0000256" key="1">
    <source>
        <dbReference type="SAM" id="MobiDB-lite"/>
    </source>
</evidence>
<dbReference type="EMBL" id="VSSQ01029566">
    <property type="protein sequence ID" value="MPM79742.1"/>
    <property type="molecule type" value="Genomic_DNA"/>
</dbReference>
<evidence type="ECO:0000313" key="2">
    <source>
        <dbReference type="EMBL" id="MPM79742.1"/>
    </source>
</evidence>
<accession>A0A645CSS4</accession>
<comment type="caution">
    <text evidence="2">The sequence shown here is derived from an EMBL/GenBank/DDBJ whole genome shotgun (WGS) entry which is preliminary data.</text>
</comment>